<dbReference type="PANTHER" id="PTHR37292">
    <property type="entry name" value="VNG6097C"/>
    <property type="match status" value="1"/>
</dbReference>
<protein>
    <submittedName>
        <fullName evidence="3">DUF262 domain-containing protein</fullName>
    </submittedName>
</protein>
<dbReference type="EMBL" id="OBDR01000001">
    <property type="protein sequence ID" value="SNX99693.1"/>
    <property type="molecule type" value="Genomic_DNA"/>
</dbReference>
<name>A0A285ELI7_9EURY</name>
<dbReference type="Proteomes" id="UP000273978">
    <property type="component" value="Unassembled WGS sequence"/>
</dbReference>
<dbReference type="EMBL" id="RJJF01000020">
    <property type="protein sequence ID" value="RNI07342.1"/>
    <property type="molecule type" value="Genomic_DNA"/>
</dbReference>
<evidence type="ECO:0000313" key="7">
    <source>
        <dbReference type="Proteomes" id="UP000251060"/>
    </source>
</evidence>
<dbReference type="Proteomes" id="UP000251060">
    <property type="component" value="Unassembled WGS sequence"/>
</dbReference>
<dbReference type="Pfam" id="PF03235">
    <property type="entry name" value="GmrSD_N"/>
    <property type="match status" value="1"/>
</dbReference>
<reference evidence="4" key="2">
    <citation type="submission" date="2017-09" db="EMBL/GenBank/DDBJ databases">
        <authorList>
            <person name="Ehlers B."/>
            <person name="Leendertz F.H."/>
        </authorList>
    </citation>
    <scope>NUCLEOTIDE SEQUENCE [LARGE SCALE GENOMIC DNA]</scope>
    <source>
        <strain evidence="4">WG-1MB</strain>
    </source>
</reference>
<evidence type="ECO:0000313" key="5">
    <source>
        <dbReference type="EMBL" id="TCL11022.1"/>
    </source>
</evidence>
<evidence type="ECO:0000313" key="2">
    <source>
        <dbReference type="EMBL" id="PQV43506.1"/>
    </source>
</evidence>
<feature type="domain" description="GmrSD restriction endonucleases N-terminal" evidence="1">
    <location>
        <begin position="13"/>
        <end position="260"/>
    </location>
</feature>
<accession>A0A285ELI7</accession>
<dbReference type="RefSeq" id="WP_096711302.1">
    <property type="nucleotide sequence ID" value="NZ_OBDR01000001.1"/>
</dbReference>
<dbReference type="OrthoDB" id="114325at2157"/>
<reference evidence="3 8" key="3">
    <citation type="submission" date="2018-10" db="EMBL/GenBank/DDBJ databases">
        <title>Cultivation of a novel Methanohalophilus strain from Kebrit Deep of the Red Sea and a genomic comparison of members of the genus Methanohalophilus.</title>
        <authorList>
            <person name="Guan Y."/>
            <person name="Ngugi D.K."/>
            <person name="Stingl U."/>
        </authorList>
    </citation>
    <scope>NUCLEOTIDE SEQUENCE [LARGE SCALE GENOMIC DNA]</scope>
    <source>
        <strain evidence="3 8">DSM 10369</strain>
    </source>
</reference>
<dbReference type="Proteomes" id="UP000217726">
    <property type="component" value="Unassembled WGS sequence"/>
</dbReference>
<evidence type="ECO:0000259" key="1">
    <source>
        <dbReference type="Pfam" id="PF03235"/>
    </source>
</evidence>
<sequence length="744" mass="88179">MKNVEKAEKVHLGSLIDQLKKGHYIIPDFQRDFEWEPWDVLSLVRSIFMDYYIGTLLLWKGSKENYEILSCEPIYGFEGSNDPQHIILDGQQRLTAIYYAFFNPGKPFPRRKNPIVYFLNINKLLNEEYEEAFFYDTSSKKYTNILQNKEEQYKHHLFPLSEMKEGTWGTGDWIKGYRDYWTNQLENVDAENELKRDQYAVYVKNAREFKDIIEELFNQYFISYIELDRDIDIAKVCDIFTQINSKGVKLDIFDLLNAILRPKEIYLKQMWKQAEEELQFTKPKKMKIYILQVMSILEQYYCSAKYLYYMVPGATKTIKKPDRTKDEIVLIPDEETFKQKWSRSVDAIKKTITILKNPREYGAINPYFVPYPSIIPAFAAIKAFVEESDGKNKLDMQAKIRKWYWASIFTNRYSSSVESISAKDFQDLKKWFNNEDDKPEVIKEFFSTYKNIDLLNDNPKGSAIYNAIFNLFIINGARDWSTFELPEYESLDDHHIVPASVFKDENVPTINRILNRTPLSPTTNRHIINNRMPNEYLKEMFDNNDNEKVYDVLASHLISKKAVSILLRKPFTKSDLDDFLRERQNTIINAIENQLIKEKINVPISLKELDNEIESIENSLRSFIVNSFEDSHKAYQKNTPGHIQEKVEKRIESEKRKNPHLSDNDFNLFSKRIMYFDLFEYYDIMASKLNWPHFEPYFKNKNQLQTRFKQLSTLRNAIRHSREVSPIERHDGEAAIAWFKGILK</sequence>
<dbReference type="Proteomes" id="UP000295404">
    <property type="component" value="Unassembled WGS sequence"/>
</dbReference>
<dbReference type="PANTHER" id="PTHR37292:SF2">
    <property type="entry name" value="DUF262 DOMAIN-CONTAINING PROTEIN"/>
    <property type="match status" value="1"/>
</dbReference>
<evidence type="ECO:0000313" key="4">
    <source>
        <dbReference type="EMBL" id="SNX99693.1"/>
    </source>
</evidence>
<dbReference type="InterPro" id="IPR004919">
    <property type="entry name" value="GmrSD_N"/>
</dbReference>
<reference evidence="5 9" key="4">
    <citation type="submission" date="2019-03" db="EMBL/GenBank/DDBJ databases">
        <title>Subsurface microbial communities from deep shales in Ohio and West Virginia, USA.</title>
        <authorList>
            <person name="Wrighton K."/>
        </authorList>
    </citation>
    <scope>NUCLEOTIDE SEQUENCE [LARGE SCALE GENOMIC DNA]</scope>
    <source>
        <strain evidence="2 7">DSM 10369</strain>
        <strain evidence="5 9">WG1_MB</strain>
    </source>
</reference>
<gene>
    <name evidence="2" type="ORF">B0H22_102230</name>
    <name evidence="5" type="ORF">C7960_0117</name>
    <name evidence="3" type="ORF">EDD83_09050</name>
    <name evidence="4" type="ORF">SAMN06295989_10184</name>
</gene>
<dbReference type="AlphaFoldDB" id="A0A285ELI7"/>
<evidence type="ECO:0000313" key="8">
    <source>
        <dbReference type="Proteomes" id="UP000273978"/>
    </source>
</evidence>
<evidence type="ECO:0000313" key="3">
    <source>
        <dbReference type="EMBL" id="RNI07342.1"/>
    </source>
</evidence>
<dbReference type="EMBL" id="SMMS01000001">
    <property type="protein sequence ID" value="TCL11022.1"/>
    <property type="molecule type" value="Genomic_DNA"/>
</dbReference>
<reference evidence="6" key="1">
    <citation type="submission" date="2017-09" db="EMBL/GenBank/DDBJ databases">
        <authorList>
            <person name="Varghese N."/>
            <person name="Submissions S."/>
        </authorList>
    </citation>
    <scope>NUCLEOTIDE SEQUENCE [LARGE SCALE GENOMIC DNA]</scope>
    <source>
        <strain evidence="6">WG-1MB</strain>
    </source>
</reference>
<organism evidence="4 6">
    <name type="scientific">Methanohalophilus euhalobius</name>
    <dbReference type="NCBI Taxonomy" id="51203"/>
    <lineage>
        <taxon>Archaea</taxon>
        <taxon>Methanobacteriati</taxon>
        <taxon>Methanobacteriota</taxon>
        <taxon>Stenosarchaea group</taxon>
        <taxon>Methanomicrobia</taxon>
        <taxon>Methanosarcinales</taxon>
        <taxon>Methanosarcinaceae</taxon>
        <taxon>Methanohalophilus</taxon>
    </lineage>
</organism>
<keyword evidence="6" id="KW-1185">Reference proteome</keyword>
<evidence type="ECO:0000313" key="9">
    <source>
        <dbReference type="Proteomes" id="UP000295404"/>
    </source>
</evidence>
<evidence type="ECO:0000313" key="6">
    <source>
        <dbReference type="Proteomes" id="UP000217726"/>
    </source>
</evidence>
<proteinExistence type="predicted"/>
<dbReference type="EMBL" id="PVBU01000002">
    <property type="protein sequence ID" value="PQV43506.1"/>
    <property type="molecule type" value="Genomic_DNA"/>
</dbReference>